<dbReference type="PROSITE" id="PS50842">
    <property type="entry name" value="EXPANSIN_EG45"/>
    <property type="match status" value="1"/>
</dbReference>
<dbReference type="OrthoDB" id="406505at2759"/>
<keyword evidence="6" id="KW-1185">Reference proteome</keyword>
<evidence type="ECO:0000259" key="3">
    <source>
        <dbReference type="PROSITE" id="PS50842"/>
    </source>
</evidence>
<dbReference type="AlphaFoldDB" id="A0A834GSF0"/>
<dbReference type="Proteomes" id="UP000626092">
    <property type="component" value="Unassembled WGS sequence"/>
</dbReference>
<dbReference type="SMART" id="SM00837">
    <property type="entry name" value="DPBB_1"/>
    <property type="match status" value="1"/>
</dbReference>
<comment type="caution">
    <text evidence="5">The sequence shown here is derived from an EMBL/GenBank/DDBJ whole genome shotgun (WGS) entry which is preliminary data.</text>
</comment>
<comment type="similarity">
    <text evidence="1">Belongs to the expansin family.</text>
</comment>
<feature type="domain" description="Expansin-like EG45" evidence="3">
    <location>
        <begin position="48"/>
        <end position="164"/>
    </location>
</feature>
<dbReference type="Pfam" id="PF03330">
    <property type="entry name" value="DPBB_1"/>
    <property type="match status" value="1"/>
</dbReference>
<sequence>MASNIHHIYSTLFVFVTFFSFMINCSVAQGGTTVATWYGDPNGAGTDGGNCGYGPAVEYAPFYKYVSAGGFSLFKNGEGCGACYKVRCTSNPACSGNPVTVTITDFCPGNCGAYQFDLSGNTIVFKVDSGSNPFYFATEIEYEDGDGDLSKVELQQAGSNYFAPMQLVFGATWKLQSNTGSPLKGPFSIRLTTLSSG</sequence>
<dbReference type="InterPro" id="IPR007117">
    <property type="entry name" value="Expansin_CBD"/>
</dbReference>
<evidence type="ECO:0000256" key="1">
    <source>
        <dbReference type="RuleBase" id="RU003460"/>
    </source>
</evidence>
<feature type="domain" description="Expansin-like CBD" evidence="4">
    <location>
        <begin position="134"/>
        <end position="197"/>
    </location>
</feature>
<reference evidence="5" key="1">
    <citation type="submission" date="2019-11" db="EMBL/GenBank/DDBJ databases">
        <authorList>
            <person name="Liu Y."/>
            <person name="Hou J."/>
            <person name="Li T.-Q."/>
            <person name="Guan C.-H."/>
            <person name="Wu X."/>
            <person name="Wu H.-Z."/>
            <person name="Ling F."/>
            <person name="Zhang R."/>
            <person name="Shi X.-G."/>
            <person name="Ren J.-P."/>
            <person name="Chen E.-F."/>
            <person name="Sun J.-M."/>
        </authorList>
    </citation>
    <scope>NUCLEOTIDE SEQUENCE</scope>
    <source>
        <strain evidence="5">Adult_tree_wgs_1</strain>
        <tissue evidence="5">Leaves</tissue>
    </source>
</reference>
<organism evidence="5 6">
    <name type="scientific">Rhododendron simsii</name>
    <name type="common">Sims's rhododendron</name>
    <dbReference type="NCBI Taxonomy" id="118357"/>
    <lineage>
        <taxon>Eukaryota</taxon>
        <taxon>Viridiplantae</taxon>
        <taxon>Streptophyta</taxon>
        <taxon>Embryophyta</taxon>
        <taxon>Tracheophyta</taxon>
        <taxon>Spermatophyta</taxon>
        <taxon>Magnoliopsida</taxon>
        <taxon>eudicotyledons</taxon>
        <taxon>Gunneridae</taxon>
        <taxon>Pentapetalae</taxon>
        <taxon>asterids</taxon>
        <taxon>Ericales</taxon>
        <taxon>Ericaceae</taxon>
        <taxon>Ericoideae</taxon>
        <taxon>Rhodoreae</taxon>
        <taxon>Rhododendron</taxon>
    </lineage>
</organism>
<dbReference type="PRINTS" id="PR01225">
    <property type="entry name" value="EXPANSNFAMLY"/>
</dbReference>
<evidence type="ECO:0000259" key="4">
    <source>
        <dbReference type="PROSITE" id="PS50843"/>
    </source>
</evidence>
<dbReference type="InterPro" id="IPR009009">
    <property type="entry name" value="RlpA-like_DPBB"/>
</dbReference>
<dbReference type="SUPFAM" id="SSF49590">
    <property type="entry name" value="PHL pollen allergen"/>
    <property type="match status" value="1"/>
</dbReference>
<dbReference type="PANTHER" id="PTHR31692:SF56">
    <property type="entry name" value="EXPANSIN-B2-RELATED"/>
    <property type="match status" value="1"/>
</dbReference>
<dbReference type="Gene3D" id="2.40.40.10">
    <property type="entry name" value="RlpA-like domain"/>
    <property type="match status" value="1"/>
</dbReference>
<gene>
    <name evidence="5" type="ORF">RHSIM_Rhsim07G0032000</name>
</gene>
<protein>
    <submittedName>
        <fullName evidence="5">Uncharacterized protein</fullName>
    </submittedName>
</protein>
<keyword evidence="2" id="KW-0732">Signal</keyword>
<dbReference type="InterPro" id="IPR007112">
    <property type="entry name" value="Expansin/allergen_DPBB_dom"/>
</dbReference>
<evidence type="ECO:0000256" key="2">
    <source>
        <dbReference type="SAM" id="SignalP"/>
    </source>
</evidence>
<dbReference type="Pfam" id="PF01357">
    <property type="entry name" value="Expansin_C"/>
    <property type="match status" value="1"/>
</dbReference>
<evidence type="ECO:0000313" key="5">
    <source>
        <dbReference type="EMBL" id="KAF7138240.1"/>
    </source>
</evidence>
<feature type="signal peptide" evidence="2">
    <location>
        <begin position="1"/>
        <end position="28"/>
    </location>
</feature>
<dbReference type="InterPro" id="IPR007118">
    <property type="entry name" value="Expan_Lol_pI"/>
</dbReference>
<dbReference type="PROSITE" id="PS50843">
    <property type="entry name" value="EXPANSIN_CBD"/>
    <property type="match status" value="1"/>
</dbReference>
<dbReference type="Gene3D" id="2.60.40.760">
    <property type="entry name" value="Expansin, cellulose-binding-like domain"/>
    <property type="match status" value="1"/>
</dbReference>
<dbReference type="GO" id="GO:0009653">
    <property type="term" value="P:anatomical structure morphogenesis"/>
    <property type="evidence" value="ECO:0007669"/>
    <property type="project" value="UniProtKB-ARBA"/>
</dbReference>
<accession>A0A834GSF0</accession>
<dbReference type="EMBL" id="WJXA01000007">
    <property type="protein sequence ID" value="KAF7138240.1"/>
    <property type="molecule type" value="Genomic_DNA"/>
</dbReference>
<dbReference type="SUPFAM" id="SSF50685">
    <property type="entry name" value="Barwin-like endoglucanases"/>
    <property type="match status" value="1"/>
</dbReference>
<feature type="chain" id="PRO_5032682384" evidence="2">
    <location>
        <begin position="29"/>
        <end position="197"/>
    </location>
</feature>
<dbReference type="InterPro" id="IPR036749">
    <property type="entry name" value="Expansin_CBD_sf"/>
</dbReference>
<dbReference type="InterPro" id="IPR036908">
    <property type="entry name" value="RlpA-like_sf"/>
</dbReference>
<dbReference type="PANTHER" id="PTHR31692">
    <property type="entry name" value="EXPANSIN-B3"/>
    <property type="match status" value="1"/>
</dbReference>
<evidence type="ECO:0000313" key="6">
    <source>
        <dbReference type="Proteomes" id="UP000626092"/>
    </source>
</evidence>
<dbReference type="GO" id="GO:0005576">
    <property type="term" value="C:extracellular region"/>
    <property type="evidence" value="ECO:0007669"/>
    <property type="project" value="InterPro"/>
</dbReference>
<name>A0A834GSF0_RHOSS</name>
<proteinExistence type="inferred from homology"/>